<gene>
    <name evidence="2" type="ORF">A7A08_02144</name>
</gene>
<dbReference type="SUPFAM" id="SSF50800">
    <property type="entry name" value="PK beta-barrel domain-like"/>
    <property type="match status" value="1"/>
</dbReference>
<dbReference type="AlphaFoldDB" id="A0A1E2RX79"/>
<feature type="domain" description="MOSC" evidence="1">
    <location>
        <begin position="1"/>
        <end position="109"/>
    </location>
</feature>
<dbReference type="InterPro" id="IPR005302">
    <property type="entry name" value="MoCF_Sase_C"/>
</dbReference>
<name>A0A1E2RX79_9HYPH</name>
<evidence type="ECO:0000259" key="1">
    <source>
        <dbReference type="PROSITE" id="PS51340"/>
    </source>
</evidence>
<dbReference type="Proteomes" id="UP000095087">
    <property type="component" value="Unassembled WGS sequence"/>
</dbReference>
<evidence type="ECO:0000313" key="3">
    <source>
        <dbReference type="Proteomes" id="UP000095087"/>
    </source>
</evidence>
<dbReference type="GO" id="GO:0030151">
    <property type="term" value="F:molybdenum ion binding"/>
    <property type="evidence" value="ECO:0007669"/>
    <property type="project" value="InterPro"/>
</dbReference>
<dbReference type="GO" id="GO:0003824">
    <property type="term" value="F:catalytic activity"/>
    <property type="evidence" value="ECO:0007669"/>
    <property type="project" value="InterPro"/>
</dbReference>
<organism evidence="2 3">
    <name type="scientific">Methyloligella halotolerans</name>
    <dbReference type="NCBI Taxonomy" id="1177755"/>
    <lineage>
        <taxon>Bacteria</taxon>
        <taxon>Pseudomonadati</taxon>
        <taxon>Pseudomonadota</taxon>
        <taxon>Alphaproteobacteria</taxon>
        <taxon>Hyphomicrobiales</taxon>
        <taxon>Hyphomicrobiaceae</taxon>
        <taxon>Methyloligella</taxon>
    </lineage>
</organism>
<evidence type="ECO:0000313" key="2">
    <source>
        <dbReference type="EMBL" id="ODA66847.1"/>
    </source>
</evidence>
<dbReference type="Pfam" id="PF03473">
    <property type="entry name" value="MOSC"/>
    <property type="match status" value="1"/>
</dbReference>
<dbReference type="EMBL" id="MASI01000005">
    <property type="protein sequence ID" value="ODA66847.1"/>
    <property type="molecule type" value="Genomic_DNA"/>
</dbReference>
<dbReference type="PROSITE" id="PS51340">
    <property type="entry name" value="MOSC"/>
    <property type="match status" value="1"/>
</dbReference>
<keyword evidence="3" id="KW-1185">Reference proteome</keyword>
<comment type="caution">
    <text evidence="2">The sequence shown here is derived from an EMBL/GenBank/DDBJ whole genome shotgun (WGS) entry which is preliminary data.</text>
</comment>
<accession>A0A1E2RX79</accession>
<protein>
    <submittedName>
        <fullName evidence="2">MOSC domain protein</fullName>
    </submittedName>
</protein>
<proteinExistence type="predicted"/>
<dbReference type="STRING" id="1177755.A7A08_02144"/>
<reference evidence="2 3" key="1">
    <citation type="submission" date="2016-07" db="EMBL/GenBank/DDBJ databases">
        <title>Draft genome sequence of Methyloligella halotolerans C2T (VKM B-2706T=CCUG 61687T=DSM 25045T), a halotolerant polyhydroxybutyrate accumulating methylotroph.</title>
        <authorList>
            <person name="Vasilenko O.V."/>
            <person name="Doronina N.V."/>
            <person name="Poroshina M.N."/>
            <person name="Tarlachkov S.V."/>
            <person name="Trotsenko Y.A."/>
        </authorList>
    </citation>
    <scope>NUCLEOTIDE SEQUENCE [LARGE SCALE GENOMIC DNA]</scope>
    <source>
        <strain evidence="2 3">VKM B-2706</strain>
    </source>
</reference>
<dbReference type="InterPro" id="IPR011037">
    <property type="entry name" value="Pyrv_Knase-like_insert_dom_sf"/>
</dbReference>
<dbReference type="GO" id="GO:0030170">
    <property type="term" value="F:pyridoxal phosphate binding"/>
    <property type="evidence" value="ECO:0007669"/>
    <property type="project" value="InterPro"/>
</dbReference>
<dbReference type="Gene3D" id="2.40.33.20">
    <property type="entry name" value="PK beta-barrel domain-like"/>
    <property type="match status" value="1"/>
</dbReference>
<sequence length="110" mass="12228">MQTVAQLANDIEDELDHRQFRANLYANFTDGAFSENDLVGQKLKLGDKAVIAILERDPRCKMITLDPETGEEKPEILRHITRTQGRYAGLYAAILVEGTVKPGDAITLLS</sequence>